<keyword evidence="4" id="KW-0949">S-adenosyl-L-methionine</keyword>
<dbReference type="GO" id="GO:0032259">
    <property type="term" value="P:methylation"/>
    <property type="evidence" value="ECO:0007669"/>
    <property type="project" value="UniProtKB-KW"/>
</dbReference>
<keyword evidence="2 10" id="KW-0489">Methyltransferase</keyword>
<dbReference type="PANTHER" id="PTHR33841">
    <property type="entry name" value="DNA METHYLTRANSFERASE YEEA-RELATED"/>
    <property type="match status" value="1"/>
</dbReference>
<evidence type="ECO:0000313" key="10">
    <source>
        <dbReference type="EMBL" id="HFK23362.1"/>
    </source>
</evidence>
<dbReference type="Pfam" id="PF07669">
    <property type="entry name" value="Eco57I"/>
    <property type="match status" value="1"/>
</dbReference>
<dbReference type="InterPro" id="IPR025931">
    <property type="entry name" value="TaqI_C"/>
</dbReference>
<keyword evidence="6" id="KW-0238">DNA-binding</keyword>
<protein>
    <recommendedName>
        <fullName evidence="1">site-specific DNA-methyltransferase (adenine-specific)</fullName>
        <ecNumber evidence="1">2.1.1.72</ecNumber>
    </recommendedName>
</protein>
<dbReference type="GO" id="GO:0009307">
    <property type="term" value="P:DNA restriction-modification system"/>
    <property type="evidence" value="ECO:0007669"/>
    <property type="project" value="UniProtKB-KW"/>
</dbReference>
<organism evidence="10">
    <name type="scientific">candidate division WOR-3 bacterium</name>
    <dbReference type="NCBI Taxonomy" id="2052148"/>
    <lineage>
        <taxon>Bacteria</taxon>
        <taxon>Bacteria division WOR-3</taxon>
    </lineage>
</organism>
<comment type="caution">
    <text evidence="10">The sequence shown here is derived from an EMBL/GenBank/DDBJ whole genome shotgun (WGS) entry which is preliminary data.</text>
</comment>
<evidence type="ECO:0000256" key="6">
    <source>
        <dbReference type="ARBA" id="ARBA00023125"/>
    </source>
</evidence>
<dbReference type="PROSITE" id="PS00092">
    <property type="entry name" value="N6_MTASE"/>
    <property type="match status" value="1"/>
</dbReference>
<dbReference type="PANTHER" id="PTHR33841:SF1">
    <property type="entry name" value="DNA METHYLTRANSFERASE A"/>
    <property type="match status" value="1"/>
</dbReference>
<dbReference type="GO" id="GO:0003677">
    <property type="term" value="F:DNA binding"/>
    <property type="evidence" value="ECO:0007669"/>
    <property type="project" value="UniProtKB-KW"/>
</dbReference>
<name>A0A7C3ND45_UNCW3</name>
<evidence type="ECO:0000256" key="5">
    <source>
        <dbReference type="ARBA" id="ARBA00022747"/>
    </source>
</evidence>
<dbReference type="PRINTS" id="PR00507">
    <property type="entry name" value="N12N6MTFRASE"/>
</dbReference>
<feature type="domain" description="Type II methyltransferase M.TaqI-like" evidence="8">
    <location>
        <begin position="512"/>
        <end position="750"/>
    </location>
</feature>
<evidence type="ECO:0000256" key="7">
    <source>
        <dbReference type="ARBA" id="ARBA00047942"/>
    </source>
</evidence>
<evidence type="ECO:0000259" key="9">
    <source>
        <dbReference type="Pfam" id="PF12950"/>
    </source>
</evidence>
<proteinExistence type="predicted"/>
<dbReference type="EMBL" id="DSTT01000002">
    <property type="protein sequence ID" value="HFK23362.1"/>
    <property type="molecule type" value="Genomic_DNA"/>
</dbReference>
<feature type="domain" description="TaqI-like C-terminal specificity" evidence="9">
    <location>
        <begin position="881"/>
        <end position="1049"/>
    </location>
</feature>
<sequence>MGKEAIFQEKYDREKFSLFLKDFLINYKQEPEEIDLKEGFDKIKKLTFLGYDSRLDNLPVYEIFHQSEKDPRVTLTRESFKVMRKLGHKNSLCIFLNKDSDNYRFSLIQIDFDINKGKIETLYSNPRRFSFYLGKNAKIHTPTTYLIKKGRVKDFQNLKERFSIEVVNKEFYNEISKLFTKLVGGERIIGRNKIEEKGCLTLPEANNKLLRQEFGVRLIGRLIFCWFLVKKEIIDKELFDVDIIGNKSYYHRVIEPLFFMVLNTKEDERKLKDSFLNERLISLLDKIPFLNGGLFEPHKDDFYEQGFQSLSKYETSLKIENEWFKELFELFETYNFTVDENSTVDIELSIDPEMLGRIFENLLAEINPETSQPARKSTGSYYTPRLIVDYMVNESLKYYLINEAGIEEKKIDDLLKFENEEIVNDLNDDEKEKIIDALEKVKILDPACGSGAFPIGMLQKITLILQKIDPNSEKWLEKQLNQIKDAGIRKITKEFLVKQNPDYIRKKGILKNSIYGVDIQPIAVEISKLRCFLTLIVDQKFVENIKIEPLPNLEFKFVCANTLIGLTKVFDIQAHEIQNLIIKLKEKVSTYFYSHSVEKEKTIKEIEEIQKELFETMLIWKETRSKEYTSQLYLSNWNPFSGESSKWFEPEFMFGLNDNFDIVIGNPPYIQLQKKADKEKKIADLYKDQDYETFDREGDIYCLFYEKGINLLKKNGFLCYITSNKWMRAGYGKKLREFFIKHSPLQLIDLGPGVFENATVDTNILLIMKENVSRIRSASNTKAVTLQKEDKEDISKALKEKGVNLTKLSGDAWFIGSNEEQKLKEKIEKIGKPLKDWDVKIYYGIKTGLNDAFIIDTEKRNEILANCQDEAERERTEAIIKPILRGRDIKRYYYEWAGLWVIGTFPSLKLDIDDYPAIKKYFLDNFDIRQLEQSGLKYNHLGFNARKKTGNQWFETQDQIAYYQEFEKEKVVYIEIMTDNPEEGYDFPCYSYDENKCIVLNTAYILIGERIKYLLGLLNSKFGKFYIKQNVTQLQKRQFRMLAQYIREIFIPPITPTNEPIVNQIEALVDKILAAKKQNPHADTSEWEKEIDKLVYRLYDLTEEEVKIIEERK</sequence>
<dbReference type="SUPFAM" id="SSF53335">
    <property type="entry name" value="S-adenosyl-L-methionine-dependent methyltransferases"/>
    <property type="match status" value="1"/>
</dbReference>
<keyword evidence="3 10" id="KW-0808">Transferase</keyword>
<dbReference type="InterPro" id="IPR050953">
    <property type="entry name" value="N4_N6_ade-DNA_methylase"/>
</dbReference>
<evidence type="ECO:0000259" key="8">
    <source>
        <dbReference type="Pfam" id="PF07669"/>
    </source>
</evidence>
<dbReference type="EC" id="2.1.1.72" evidence="1"/>
<dbReference type="Gene3D" id="3.40.50.150">
    <property type="entry name" value="Vaccinia Virus protein VP39"/>
    <property type="match status" value="1"/>
</dbReference>
<evidence type="ECO:0000256" key="2">
    <source>
        <dbReference type="ARBA" id="ARBA00022603"/>
    </source>
</evidence>
<gene>
    <name evidence="10" type="ORF">ENS15_01725</name>
</gene>
<reference evidence="10" key="1">
    <citation type="journal article" date="2020" name="mSystems">
        <title>Genome- and Community-Level Interaction Insights into Carbon Utilization and Element Cycling Functions of Hydrothermarchaeota in Hydrothermal Sediment.</title>
        <authorList>
            <person name="Zhou Z."/>
            <person name="Liu Y."/>
            <person name="Xu W."/>
            <person name="Pan J."/>
            <person name="Luo Z.H."/>
            <person name="Li M."/>
        </authorList>
    </citation>
    <scope>NUCLEOTIDE SEQUENCE [LARGE SCALE GENOMIC DNA]</scope>
    <source>
        <strain evidence="10">SpSt-464</strain>
    </source>
</reference>
<evidence type="ECO:0000256" key="3">
    <source>
        <dbReference type="ARBA" id="ARBA00022679"/>
    </source>
</evidence>
<evidence type="ECO:0000256" key="4">
    <source>
        <dbReference type="ARBA" id="ARBA00022691"/>
    </source>
</evidence>
<accession>A0A7C3ND45</accession>
<dbReference type="AlphaFoldDB" id="A0A7C3ND45"/>
<dbReference type="InterPro" id="IPR002052">
    <property type="entry name" value="DNA_methylase_N6_adenine_CS"/>
</dbReference>
<evidence type="ECO:0000256" key="1">
    <source>
        <dbReference type="ARBA" id="ARBA00011900"/>
    </source>
</evidence>
<dbReference type="Pfam" id="PF12950">
    <property type="entry name" value="TaqI_C"/>
    <property type="match status" value="1"/>
</dbReference>
<dbReference type="GO" id="GO:0009007">
    <property type="term" value="F:site-specific DNA-methyltransferase (adenine-specific) activity"/>
    <property type="evidence" value="ECO:0007669"/>
    <property type="project" value="UniProtKB-EC"/>
</dbReference>
<keyword evidence="5" id="KW-0680">Restriction system</keyword>
<comment type="catalytic activity">
    <reaction evidence="7">
        <text>a 2'-deoxyadenosine in DNA + S-adenosyl-L-methionine = an N(6)-methyl-2'-deoxyadenosine in DNA + S-adenosyl-L-homocysteine + H(+)</text>
        <dbReference type="Rhea" id="RHEA:15197"/>
        <dbReference type="Rhea" id="RHEA-COMP:12418"/>
        <dbReference type="Rhea" id="RHEA-COMP:12419"/>
        <dbReference type="ChEBI" id="CHEBI:15378"/>
        <dbReference type="ChEBI" id="CHEBI:57856"/>
        <dbReference type="ChEBI" id="CHEBI:59789"/>
        <dbReference type="ChEBI" id="CHEBI:90615"/>
        <dbReference type="ChEBI" id="CHEBI:90616"/>
        <dbReference type="EC" id="2.1.1.72"/>
    </reaction>
</comment>
<dbReference type="InterPro" id="IPR011639">
    <property type="entry name" value="MethylTrfase_TaqI-like_dom"/>
</dbReference>
<dbReference type="InterPro" id="IPR029063">
    <property type="entry name" value="SAM-dependent_MTases_sf"/>
</dbReference>